<gene>
    <name evidence="3" type="ORF">C8A01DRAFT_34465</name>
</gene>
<evidence type="ECO:0000256" key="2">
    <source>
        <dbReference type="SAM" id="SignalP"/>
    </source>
</evidence>
<reference evidence="4" key="1">
    <citation type="journal article" date="2023" name="Mol. Phylogenet. Evol.">
        <title>Genome-scale phylogeny and comparative genomics of the fungal order Sordariales.</title>
        <authorList>
            <person name="Hensen N."/>
            <person name="Bonometti L."/>
            <person name="Westerberg I."/>
            <person name="Brannstrom I.O."/>
            <person name="Guillou S."/>
            <person name="Cros-Aarteil S."/>
            <person name="Calhoun S."/>
            <person name="Haridas S."/>
            <person name="Kuo A."/>
            <person name="Mondo S."/>
            <person name="Pangilinan J."/>
            <person name="Riley R."/>
            <person name="LaButti K."/>
            <person name="Andreopoulos B."/>
            <person name="Lipzen A."/>
            <person name="Chen C."/>
            <person name="Yan M."/>
            <person name="Daum C."/>
            <person name="Ng V."/>
            <person name="Clum A."/>
            <person name="Steindorff A."/>
            <person name="Ohm R.A."/>
            <person name="Martin F."/>
            <person name="Silar P."/>
            <person name="Natvig D.O."/>
            <person name="Lalanne C."/>
            <person name="Gautier V."/>
            <person name="Ament-Velasquez S.L."/>
            <person name="Kruys A."/>
            <person name="Hutchinson M.I."/>
            <person name="Powell A.J."/>
            <person name="Barry K."/>
            <person name="Miller A.N."/>
            <person name="Grigoriev I.V."/>
            <person name="Debuchy R."/>
            <person name="Gladieux P."/>
            <person name="Hiltunen Thoren M."/>
            <person name="Johannesson H."/>
        </authorList>
    </citation>
    <scope>NUCLEOTIDE SEQUENCE [LARGE SCALE GENOMIC DNA]</scope>
    <source>
        <strain evidence="4">CBS 284.82</strain>
    </source>
</reference>
<keyword evidence="4" id="KW-1185">Reference proteome</keyword>
<feature type="compositionally biased region" description="Gly residues" evidence="1">
    <location>
        <begin position="106"/>
        <end position="116"/>
    </location>
</feature>
<feature type="region of interest" description="Disordered" evidence="1">
    <location>
        <begin position="22"/>
        <end position="46"/>
    </location>
</feature>
<sequence>MAHIHALLALLGVALATTANTNTNRPMHDPIPSQIHNTPETQSTTDIAAPSSTNALDAEDLAHVLNPDPITHERQLLPLAEIDPAAETEVYGHTRHKGPVRLPPLRGGGGGGGGKTGAGSTLSAFGALKGVGFGVMVVVVGVMGYI</sequence>
<keyword evidence="2" id="KW-0732">Signal</keyword>
<evidence type="ECO:0000256" key="1">
    <source>
        <dbReference type="SAM" id="MobiDB-lite"/>
    </source>
</evidence>
<feature type="region of interest" description="Disordered" evidence="1">
    <location>
        <begin position="90"/>
        <end position="116"/>
    </location>
</feature>
<evidence type="ECO:0000313" key="4">
    <source>
        <dbReference type="Proteomes" id="UP001303115"/>
    </source>
</evidence>
<feature type="chain" id="PRO_5042849101" evidence="2">
    <location>
        <begin position="17"/>
        <end position="146"/>
    </location>
</feature>
<accession>A0AAN6STK4</accession>
<dbReference type="AlphaFoldDB" id="A0AAN6STK4"/>
<protein>
    <submittedName>
        <fullName evidence="3">Uncharacterized protein</fullName>
    </submittedName>
</protein>
<comment type="caution">
    <text evidence="3">The sequence shown here is derived from an EMBL/GenBank/DDBJ whole genome shotgun (WGS) entry which is preliminary data.</text>
</comment>
<organism evidence="3 4">
    <name type="scientific">Parachaetomium inaequale</name>
    <dbReference type="NCBI Taxonomy" id="2588326"/>
    <lineage>
        <taxon>Eukaryota</taxon>
        <taxon>Fungi</taxon>
        <taxon>Dikarya</taxon>
        <taxon>Ascomycota</taxon>
        <taxon>Pezizomycotina</taxon>
        <taxon>Sordariomycetes</taxon>
        <taxon>Sordariomycetidae</taxon>
        <taxon>Sordariales</taxon>
        <taxon>Chaetomiaceae</taxon>
        <taxon>Parachaetomium</taxon>
    </lineage>
</organism>
<evidence type="ECO:0000313" key="3">
    <source>
        <dbReference type="EMBL" id="KAK4041513.1"/>
    </source>
</evidence>
<proteinExistence type="predicted"/>
<feature type="signal peptide" evidence="2">
    <location>
        <begin position="1"/>
        <end position="16"/>
    </location>
</feature>
<dbReference type="Proteomes" id="UP001303115">
    <property type="component" value="Unassembled WGS sequence"/>
</dbReference>
<name>A0AAN6STK4_9PEZI</name>
<dbReference type="EMBL" id="MU854356">
    <property type="protein sequence ID" value="KAK4041513.1"/>
    <property type="molecule type" value="Genomic_DNA"/>
</dbReference>
<feature type="compositionally biased region" description="Polar residues" evidence="1">
    <location>
        <begin position="34"/>
        <end position="46"/>
    </location>
</feature>